<evidence type="ECO:0000256" key="1">
    <source>
        <dbReference type="SAM" id="MobiDB-lite"/>
    </source>
</evidence>
<protein>
    <recommendedName>
        <fullName evidence="2">Myb-like domain-containing protein</fullName>
    </recommendedName>
</protein>
<evidence type="ECO:0000259" key="2">
    <source>
        <dbReference type="PROSITE" id="PS50090"/>
    </source>
</evidence>
<dbReference type="GeneID" id="8104368"/>
<accession>B8MA02</accession>
<feature type="domain" description="Myb-like" evidence="2">
    <location>
        <begin position="207"/>
        <end position="260"/>
    </location>
</feature>
<dbReference type="Gene3D" id="1.10.10.60">
    <property type="entry name" value="Homeodomain-like"/>
    <property type="match status" value="1"/>
</dbReference>
<feature type="compositionally biased region" description="Basic residues" evidence="1">
    <location>
        <begin position="77"/>
        <end position="89"/>
    </location>
</feature>
<sequence>MLMQSALSCDTRKFLGQQYYRTLSPTPPPSSDSISGSLLGVSRKLQNLLNVSPGATPSTPPRSVRLASPFHQEMKANKSKPKTRSRKTTPKTTPKPSTPRAITPTVSRAQTPTAPPRTRKRSRSVYEDGESETEIEMAGPRRLRDEYTTPKRLRHFPYHMPRGLGIADFESLNGHSAEQNTSHQETESEALPQIILPSIEIEDTEVSNTNDKADWTAEEDEQLVDMVLEKFRLTKRDWQECARRIGKDDASVGKRWQALLGEGNIGLRRGSGQFVRGRLDGYQEIVYNWKDTLGKRCLEEEV</sequence>
<gene>
    <name evidence="3" type="ORF">TSTA_119180</name>
</gene>
<dbReference type="PROSITE" id="PS50090">
    <property type="entry name" value="MYB_LIKE"/>
    <property type="match status" value="1"/>
</dbReference>
<keyword evidence="4" id="KW-1185">Reference proteome</keyword>
<dbReference type="HOGENOM" id="CLU_049367_0_0_1"/>
<dbReference type="OrthoDB" id="5334491at2759"/>
<dbReference type="EMBL" id="EQ962655">
    <property type="protein sequence ID" value="EED18154.1"/>
    <property type="molecule type" value="Genomic_DNA"/>
</dbReference>
<dbReference type="InterPro" id="IPR009057">
    <property type="entry name" value="Homeodomain-like_sf"/>
</dbReference>
<dbReference type="InParanoid" id="B8MA02"/>
<dbReference type="SUPFAM" id="SSF46689">
    <property type="entry name" value="Homeodomain-like"/>
    <property type="match status" value="1"/>
</dbReference>
<feature type="region of interest" description="Disordered" evidence="1">
    <location>
        <begin position="50"/>
        <end position="142"/>
    </location>
</feature>
<organism evidence="3 4">
    <name type="scientific">Talaromyces stipitatus (strain ATCC 10500 / CBS 375.48 / QM 6759 / NRRL 1006)</name>
    <name type="common">Penicillium stipitatum</name>
    <dbReference type="NCBI Taxonomy" id="441959"/>
    <lineage>
        <taxon>Eukaryota</taxon>
        <taxon>Fungi</taxon>
        <taxon>Dikarya</taxon>
        <taxon>Ascomycota</taxon>
        <taxon>Pezizomycotina</taxon>
        <taxon>Eurotiomycetes</taxon>
        <taxon>Eurotiomycetidae</taxon>
        <taxon>Eurotiales</taxon>
        <taxon>Trichocomaceae</taxon>
        <taxon>Talaromyces</taxon>
        <taxon>Talaromyces sect. Talaromyces</taxon>
    </lineage>
</organism>
<feature type="compositionally biased region" description="Low complexity" evidence="1">
    <location>
        <begin position="90"/>
        <end position="100"/>
    </location>
</feature>
<name>B8MA02_TALSN</name>
<evidence type="ECO:0000313" key="4">
    <source>
        <dbReference type="Proteomes" id="UP000001745"/>
    </source>
</evidence>
<dbReference type="PhylomeDB" id="B8MA02"/>
<dbReference type="OMA" id="QEWDECA"/>
<dbReference type="AlphaFoldDB" id="B8MA02"/>
<evidence type="ECO:0000313" key="3">
    <source>
        <dbReference type="EMBL" id="EED18154.1"/>
    </source>
</evidence>
<dbReference type="eggNOG" id="ENOG502SRDU">
    <property type="taxonomic scope" value="Eukaryota"/>
</dbReference>
<dbReference type="Proteomes" id="UP000001745">
    <property type="component" value="Unassembled WGS sequence"/>
</dbReference>
<dbReference type="VEuPathDB" id="FungiDB:TSTA_119180"/>
<proteinExistence type="predicted"/>
<dbReference type="InterPro" id="IPR001005">
    <property type="entry name" value="SANT/Myb"/>
</dbReference>
<dbReference type="SMART" id="SM00717">
    <property type="entry name" value="SANT"/>
    <property type="match status" value="1"/>
</dbReference>
<dbReference type="CDD" id="cd00167">
    <property type="entry name" value="SANT"/>
    <property type="match status" value="1"/>
</dbReference>
<reference evidence="4" key="1">
    <citation type="journal article" date="2015" name="Genome Announc.">
        <title>Genome sequence of the AIDS-associated pathogen Penicillium marneffei (ATCC18224) and its near taxonomic relative Talaromyces stipitatus (ATCC10500).</title>
        <authorList>
            <person name="Nierman W.C."/>
            <person name="Fedorova-Abrams N.D."/>
            <person name="Andrianopoulos A."/>
        </authorList>
    </citation>
    <scope>NUCLEOTIDE SEQUENCE [LARGE SCALE GENOMIC DNA]</scope>
    <source>
        <strain evidence="4">ATCC 10500 / CBS 375.48 / QM 6759 / NRRL 1006</strain>
    </source>
</reference>
<dbReference type="RefSeq" id="XP_002482146.1">
    <property type="nucleotide sequence ID" value="XM_002482101.1"/>
</dbReference>